<dbReference type="VEuPathDB" id="PiroplasmaDB:BEWA_040410"/>
<gene>
    <name evidence="3" type="ORF">BEWA_040410</name>
</gene>
<dbReference type="RefSeq" id="XP_004833455.1">
    <property type="nucleotide sequence ID" value="XM_004833398.1"/>
</dbReference>
<keyword evidence="4" id="KW-1185">Reference proteome</keyword>
<evidence type="ECO:0000313" key="4">
    <source>
        <dbReference type="Proteomes" id="UP000031512"/>
    </source>
</evidence>
<dbReference type="OrthoDB" id="6359008at2759"/>
<evidence type="ECO:0000256" key="1">
    <source>
        <dbReference type="SAM" id="Coils"/>
    </source>
</evidence>
<keyword evidence="1" id="KW-0175">Coiled coil</keyword>
<dbReference type="AlphaFoldDB" id="L1LFR5"/>
<name>L1LFR5_THEEQ</name>
<dbReference type="Proteomes" id="UP000031512">
    <property type="component" value="Unassembled WGS sequence"/>
</dbReference>
<feature type="region of interest" description="Disordered" evidence="2">
    <location>
        <begin position="472"/>
        <end position="595"/>
    </location>
</feature>
<comment type="caution">
    <text evidence="3">The sequence shown here is derived from an EMBL/GenBank/DDBJ whole genome shotgun (WGS) entry which is preliminary data.</text>
</comment>
<protein>
    <submittedName>
        <fullName evidence="3">Uncharacterized protein</fullName>
    </submittedName>
</protein>
<proteinExistence type="predicted"/>
<reference evidence="3 4" key="1">
    <citation type="journal article" date="2012" name="BMC Genomics">
        <title>Comparative genomic analysis and phylogenetic position of Theileria equi.</title>
        <authorList>
            <person name="Kappmeyer L.S."/>
            <person name="Thiagarajan M."/>
            <person name="Herndon D.R."/>
            <person name="Ramsay J.D."/>
            <person name="Caler E."/>
            <person name="Djikeng A."/>
            <person name="Gillespie J.J."/>
            <person name="Lau A.O."/>
            <person name="Roalson E.H."/>
            <person name="Silva J.C."/>
            <person name="Silva M.G."/>
            <person name="Suarez C.E."/>
            <person name="Ueti M.W."/>
            <person name="Nene V.M."/>
            <person name="Mealey R.H."/>
            <person name="Knowles D.P."/>
            <person name="Brayton K.A."/>
        </authorList>
    </citation>
    <scope>NUCLEOTIDE SEQUENCE [LARGE SCALE GENOMIC DNA]</scope>
    <source>
        <strain evidence="3 4">WA</strain>
    </source>
</reference>
<accession>L1LFR5</accession>
<dbReference type="Gene3D" id="2.60.120.1540">
    <property type="match status" value="1"/>
</dbReference>
<evidence type="ECO:0000313" key="3">
    <source>
        <dbReference type="EMBL" id="EKX74003.1"/>
    </source>
</evidence>
<dbReference type="GeneID" id="15807451"/>
<feature type="region of interest" description="Disordered" evidence="2">
    <location>
        <begin position="313"/>
        <end position="332"/>
    </location>
</feature>
<dbReference type="eggNOG" id="KOG1366">
    <property type="taxonomic scope" value="Eukaryota"/>
</dbReference>
<dbReference type="EMBL" id="ACOU01000002">
    <property type="protein sequence ID" value="EKX74003.1"/>
    <property type="molecule type" value="Genomic_DNA"/>
</dbReference>
<organism evidence="3 4">
    <name type="scientific">Theileria equi strain WA</name>
    <dbReference type="NCBI Taxonomy" id="1537102"/>
    <lineage>
        <taxon>Eukaryota</taxon>
        <taxon>Sar</taxon>
        <taxon>Alveolata</taxon>
        <taxon>Apicomplexa</taxon>
        <taxon>Aconoidasida</taxon>
        <taxon>Piroplasmida</taxon>
        <taxon>Theileriidae</taxon>
        <taxon>Theileria</taxon>
    </lineage>
</organism>
<dbReference type="KEGG" id="beq:BEWA_040410"/>
<dbReference type="STRING" id="1537102.L1LFR5"/>
<feature type="coiled-coil region" evidence="1">
    <location>
        <begin position="375"/>
        <end position="405"/>
    </location>
</feature>
<evidence type="ECO:0000256" key="2">
    <source>
        <dbReference type="SAM" id="MobiDB-lite"/>
    </source>
</evidence>
<feature type="compositionally biased region" description="Polar residues" evidence="2">
    <location>
        <begin position="563"/>
        <end position="579"/>
    </location>
</feature>
<sequence length="712" mass="77510">MSATIDIKKNGHECACSDTKITVTTNGIGGVEGYAKYKYTHTDGADEKLVKYGNTSLTWRLNEDERDYNDTFSLDKDTHILSVYYWDQDRGHKKPILLEVAVGGTSLYYKNDGEHNNSTWTPIELDSDDFQFSDDGILALPPDKLEEKLLELTCKLFHPVIINVTENKTEVSYPNKYCENEGCKNKCPKEVKVTDYPLDGLSGYIVKRHTYKDNKTFTVTEFIGGPSEGDVPKGFFPILDVKEVIVCFSQCDTSKPFLVYIESENGAARIWSNNSCKSGGKWKEVEDKLGKQNQREADSTDILKTILETAKKLEQSERESGSETEESEKVQVERTIELEKRGEEQAPADGTRVDTFEKLLKALGGIFGEALGYGLAGAMDASEELTRELMDLKELKETLELATELGLDASALALYLTEGVLKHMPVPQPPTDLSDQVPDTESETKILLQGNTVAQMAEDAIDRERLKHLIVTPEVDDNETEAGPGIPQQASGEHVTTVISESAKGQVAKLTTAVPIDKGDGVAPSEPDQGLGVKDSDGGTAGAGEAGPSGGPPVNPPQHDDLSNQADSPQGALTPTPTSGDGAAETTLSTPTPEGEAQALVVESTVAATSLWTAFGSTSGTLAGSAATFFVGWKLYNHYKGDPCSYSSHTTPFIKTTQGSLNRHFELQLVQGTFSSLFSMDVPSRHGASIAHTWAFLWIKTHVQTFKMLQKP</sequence>
<feature type="compositionally biased region" description="Gly residues" evidence="2">
    <location>
        <begin position="539"/>
        <end position="549"/>
    </location>
</feature>